<proteinExistence type="inferred from homology"/>
<feature type="transmembrane region" description="Helical" evidence="9">
    <location>
        <begin position="54"/>
        <end position="73"/>
    </location>
</feature>
<evidence type="ECO:0000313" key="10">
    <source>
        <dbReference type="EMBL" id="ENN93973.1"/>
    </source>
</evidence>
<keyword evidence="7 8" id="KW-0472">Membrane</keyword>
<dbReference type="PIRSF" id="PIRSF016661">
    <property type="entry name" value="BioY"/>
    <property type="match status" value="1"/>
</dbReference>
<evidence type="ECO:0000256" key="5">
    <source>
        <dbReference type="ARBA" id="ARBA00022692"/>
    </source>
</evidence>
<dbReference type="GO" id="GO:0005886">
    <property type="term" value="C:plasma membrane"/>
    <property type="evidence" value="ECO:0007669"/>
    <property type="project" value="UniProtKB-SubCell"/>
</dbReference>
<feature type="transmembrane region" description="Helical" evidence="9">
    <location>
        <begin position="111"/>
        <end position="138"/>
    </location>
</feature>
<dbReference type="RefSeq" id="WP_010702772.1">
    <property type="nucleotide sequence ID" value="NZ_KB915625.1"/>
</dbReference>
<feature type="transmembrane region" description="Helical" evidence="9">
    <location>
        <begin position="144"/>
        <end position="172"/>
    </location>
</feature>
<evidence type="ECO:0000256" key="4">
    <source>
        <dbReference type="ARBA" id="ARBA00022475"/>
    </source>
</evidence>
<dbReference type="Gene3D" id="1.10.1760.20">
    <property type="match status" value="1"/>
</dbReference>
<evidence type="ECO:0000256" key="8">
    <source>
        <dbReference type="PIRNR" id="PIRNR016661"/>
    </source>
</evidence>
<keyword evidence="6 9" id="KW-1133">Transmembrane helix</keyword>
<dbReference type="STRING" id="1094492.m02_09990"/>
<evidence type="ECO:0000256" key="6">
    <source>
        <dbReference type="ARBA" id="ARBA00022989"/>
    </source>
</evidence>
<evidence type="ECO:0000256" key="7">
    <source>
        <dbReference type="ARBA" id="ARBA00023136"/>
    </source>
</evidence>
<evidence type="ECO:0000256" key="2">
    <source>
        <dbReference type="ARBA" id="ARBA00010692"/>
    </source>
</evidence>
<comment type="similarity">
    <text evidence="2 8">Belongs to the BioY family.</text>
</comment>
<organism evidence="10 11">
    <name type="scientific">Bartonella bovis m02</name>
    <dbReference type="NCBI Taxonomy" id="1094492"/>
    <lineage>
        <taxon>Bacteria</taxon>
        <taxon>Pseudomonadati</taxon>
        <taxon>Pseudomonadota</taxon>
        <taxon>Alphaproteobacteria</taxon>
        <taxon>Hyphomicrobiales</taxon>
        <taxon>Bartonellaceae</taxon>
        <taxon>Bartonella</taxon>
    </lineage>
</organism>
<dbReference type="Proteomes" id="UP000014026">
    <property type="component" value="Unassembled WGS sequence"/>
</dbReference>
<accession>N6UV68</accession>
<evidence type="ECO:0000256" key="3">
    <source>
        <dbReference type="ARBA" id="ARBA00022448"/>
    </source>
</evidence>
<dbReference type="AlphaFoldDB" id="N6UV68"/>
<dbReference type="PATRIC" id="fig|1094492.3.peg.1063"/>
<keyword evidence="4 8" id="KW-1003">Cell membrane</keyword>
<keyword evidence="5 9" id="KW-0812">Transmembrane</keyword>
<feature type="transmembrane region" description="Helical" evidence="9">
    <location>
        <begin position="79"/>
        <end position="104"/>
    </location>
</feature>
<reference evidence="10 11" key="1">
    <citation type="journal article" date="2013" name="PLoS Genet.">
        <title>A gene transfer agent and a dynamic repertoire of secretion systems hold the keys to the explosive radiation of the emerging pathogen Bartonella.</title>
        <authorList>
            <person name="Guy L."/>
            <person name="Nystedt B."/>
            <person name="Toft C."/>
            <person name="Zaremba-Niedzwiedzka K."/>
            <person name="Berglund E.C."/>
            <person name="Granberg F."/>
            <person name="Naslund K."/>
            <person name="Eriksson A.S."/>
            <person name="Andersson S.G."/>
        </authorList>
    </citation>
    <scope>NUCLEOTIDE SEQUENCE [LARGE SCALE GENOMIC DNA]</scope>
    <source>
        <strain evidence="11">m02</strain>
    </source>
</reference>
<dbReference type="InterPro" id="IPR003784">
    <property type="entry name" value="BioY"/>
</dbReference>
<protein>
    <recommendedName>
        <fullName evidence="8">Biotin transporter</fullName>
    </recommendedName>
</protein>
<sequence>MTTKDLAYIALFVALYAILGLFPPIFLPFFNGVPITAQSMGPMLAGSILGAKRGALASALFLLLVAIGLPLLAGGRGGIGSFLGVGGGYLIGFPIAAFFIGFMVQLFWLRLNFITLVTINIIGGVGVVHLFGILWLAYVAKISLLVALTSSLGFVMGDFFKVLIASFIAITIKKSVPLIHLKEE</sequence>
<name>N6UV68_9HYPH</name>
<keyword evidence="3 8" id="KW-0813">Transport</keyword>
<dbReference type="Pfam" id="PF02632">
    <property type="entry name" value="BioY"/>
    <property type="match status" value="1"/>
</dbReference>
<evidence type="ECO:0000313" key="11">
    <source>
        <dbReference type="Proteomes" id="UP000014026"/>
    </source>
</evidence>
<comment type="caution">
    <text evidence="10">The sequence shown here is derived from an EMBL/GenBank/DDBJ whole genome shotgun (WGS) entry which is preliminary data.</text>
</comment>
<gene>
    <name evidence="10" type="ORF">m02_09990</name>
</gene>
<feature type="transmembrane region" description="Helical" evidence="9">
    <location>
        <begin position="6"/>
        <end position="33"/>
    </location>
</feature>
<evidence type="ECO:0000256" key="9">
    <source>
        <dbReference type="SAM" id="Phobius"/>
    </source>
</evidence>
<comment type="subcellular location">
    <subcellularLocation>
        <location evidence="1 8">Cell membrane</location>
        <topology evidence="1 8">Multi-pass membrane protein</topology>
    </subcellularLocation>
</comment>
<dbReference type="GO" id="GO:0015225">
    <property type="term" value="F:biotin transmembrane transporter activity"/>
    <property type="evidence" value="ECO:0007669"/>
    <property type="project" value="UniProtKB-UniRule"/>
</dbReference>
<evidence type="ECO:0000256" key="1">
    <source>
        <dbReference type="ARBA" id="ARBA00004651"/>
    </source>
</evidence>
<dbReference type="PANTHER" id="PTHR34295">
    <property type="entry name" value="BIOTIN TRANSPORTER BIOY"/>
    <property type="match status" value="1"/>
</dbReference>
<dbReference type="HOGENOM" id="CLU_077931_0_1_5"/>
<dbReference type="PANTHER" id="PTHR34295:SF4">
    <property type="entry name" value="BIOTIN TRANSPORTER BIOY-RELATED"/>
    <property type="match status" value="1"/>
</dbReference>
<dbReference type="EMBL" id="AGWB01000003">
    <property type="protein sequence ID" value="ENN93973.1"/>
    <property type="molecule type" value="Genomic_DNA"/>
</dbReference>